<dbReference type="OrthoDB" id="10598968at2759"/>
<dbReference type="EMBL" id="KV875094">
    <property type="protein sequence ID" value="OIW34199.1"/>
    <property type="molecule type" value="Genomic_DNA"/>
</dbReference>
<organism evidence="2 3">
    <name type="scientific">Coniochaeta ligniaria NRRL 30616</name>
    <dbReference type="NCBI Taxonomy" id="1408157"/>
    <lineage>
        <taxon>Eukaryota</taxon>
        <taxon>Fungi</taxon>
        <taxon>Dikarya</taxon>
        <taxon>Ascomycota</taxon>
        <taxon>Pezizomycotina</taxon>
        <taxon>Sordariomycetes</taxon>
        <taxon>Sordariomycetidae</taxon>
        <taxon>Coniochaetales</taxon>
        <taxon>Coniochaetaceae</taxon>
        <taxon>Coniochaeta</taxon>
    </lineage>
</organism>
<dbReference type="Proteomes" id="UP000182658">
    <property type="component" value="Unassembled WGS sequence"/>
</dbReference>
<evidence type="ECO:0000313" key="3">
    <source>
        <dbReference type="Proteomes" id="UP000182658"/>
    </source>
</evidence>
<keyword evidence="3" id="KW-1185">Reference proteome</keyword>
<feature type="compositionally biased region" description="Low complexity" evidence="1">
    <location>
        <begin position="1"/>
        <end position="18"/>
    </location>
</feature>
<dbReference type="AlphaFoldDB" id="A0A1J7J290"/>
<feature type="compositionally biased region" description="Low complexity" evidence="1">
    <location>
        <begin position="63"/>
        <end position="73"/>
    </location>
</feature>
<feature type="region of interest" description="Disordered" evidence="1">
    <location>
        <begin position="52"/>
        <end position="85"/>
    </location>
</feature>
<name>A0A1J7J290_9PEZI</name>
<proteinExistence type="predicted"/>
<feature type="region of interest" description="Disordered" evidence="1">
    <location>
        <begin position="1"/>
        <end position="20"/>
    </location>
</feature>
<gene>
    <name evidence="2" type="ORF">CONLIGDRAFT_677907</name>
</gene>
<protein>
    <submittedName>
        <fullName evidence="2">Uncharacterized protein</fullName>
    </submittedName>
</protein>
<evidence type="ECO:0000256" key="1">
    <source>
        <dbReference type="SAM" id="MobiDB-lite"/>
    </source>
</evidence>
<evidence type="ECO:0000313" key="2">
    <source>
        <dbReference type="EMBL" id="OIW34199.1"/>
    </source>
</evidence>
<dbReference type="InParanoid" id="A0A1J7J290"/>
<accession>A0A1J7J290</accession>
<sequence length="146" mass="16308">MDRLDTISTTTTWGSATSRPQLRHKPAFRCLKTVASNQRLVIETDHTGGKIDTRGIAVETEDTTTTTDQTTTNPTPPPQPETTTGGYPGWYAGSTFHGPAMMWSNGVATACPMGMFGMYPYPPYYPMMYPYVPYMPSFMYFYNHHG</sequence>
<reference evidence="2 3" key="1">
    <citation type="submission" date="2016-10" db="EMBL/GenBank/DDBJ databases">
        <title>Draft genome sequence of Coniochaeta ligniaria NRRL30616, a lignocellulolytic fungus for bioabatement of inhibitors in plant biomass hydrolysates.</title>
        <authorList>
            <consortium name="DOE Joint Genome Institute"/>
            <person name="Jimenez D.J."/>
            <person name="Hector R.E."/>
            <person name="Riley R."/>
            <person name="Sun H."/>
            <person name="Grigoriev I.V."/>
            <person name="Van Elsas J.D."/>
            <person name="Nichols N.N."/>
        </authorList>
    </citation>
    <scope>NUCLEOTIDE SEQUENCE [LARGE SCALE GENOMIC DNA]</scope>
    <source>
        <strain evidence="2 3">NRRL 30616</strain>
    </source>
</reference>